<evidence type="ECO:0008006" key="5">
    <source>
        <dbReference type="Google" id="ProtNLM"/>
    </source>
</evidence>
<dbReference type="PANTHER" id="PTHR43433">
    <property type="entry name" value="HYDROLASE, ALPHA/BETA FOLD FAMILY PROTEIN"/>
    <property type="match status" value="1"/>
</dbReference>
<dbReference type="SUPFAM" id="SSF53474">
    <property type="entry name" value="alpha/beta-Hydrolases"/>
    <property type="match status" value="1"/>
</dbReference>
<dbReference type="GO" id="GO:0046503">
    <property type="term" value="P:glycerolipid catabolic process"/>
    <property type="evidence" value="ECO:0007669"/>
    <property type="project" value="TreeGrafter"/>
</dbReference>
<dbReference type="InterPro" id="IPR050471">
    <property type="entry name" value="AB_hydrolase"/>
</dbReference>
<dbReference type="Gene3D" id="3.40.50.1820">
    <property type="entry name" value="alpha/beta hydrolase"/>
    <property type="match status" value="1"/>
</dbReference>
<dbReference type="PRINTS" id="PR00111">
    <property type="entry name" value="ABHYDROLASE"/>
</dbReference>
<dbReference type="Pfam" id="PF08386">
    <property type="entry name" value="Abhydrolase_4"/>
    <property type="match status" value="1"/>
</dbReference>
<dbReference type="Proteomes" id="UP000321749">
    <property type="component" value="Unassembled WGS sequence"/>
</dbReference>
<feature type="domain" description="AB hydrolase-1" evidence="1">
    <location>
        <begin position="31"/>
        <end position="146"/>
    </location>
</feature>
<dbReference type="InterPro" id="IPR013595">
    <property type="entry name" value="Pept_S33_TAP-like_C"/>
</dbReference>
<reference evidence="3 4" key="1">
    <citation type="submission" date="2019-07" db="EMBL/GenBank/DDBJ databases">
        <title>Whole genome shotgun sequence of Agrococcus baldri NBRC 103055.</title>
        <authorList>
            <person name="Hosoyama A."/>
            <person name="Uohara A."/>
            <person name="Ohji S."/>
            <person name="Ichikawa N."/>
        </authorList>
    </citation>
    <scope>NUCLEOTIDE SEQUENCE [LARGE SCALE GENOMIC DNA]</scope>
    <source>
        <strain evidence="3 4">NBRC 103055</strain>
    </source>
</reference>
<sequence>MAAPNPNRMTWTAVAERAQIEAESWGDRSDPAVLLIAGTSCSRDWWPPSLCEMLAAAGAFVIRFDQRDTGASTHCPVGAPDYGLGDLAADATAVLDAVDVERSHLVGMSQGGWVAQLVALERPERVASLTLIATRPTGHGPADADLPELSDDLLAAWQAQVEPDWDDREAVVDFLVEGERVLAGRRFDADAVRAVCETAMLRAIDIRAAGNHPMMRPTPRWRERLGAIAVPTTVLHGTLDPLFPIGNGEALAREIAGAELLAMDGVGHEVPRRVWPSVVDAVARGLRSGAADPGPR</sequence>
<gene>
    <name evidence="3" type="ORF">ABA31_07770</name>
</gene>
<dbReference type="GO" id="GO:0004806">
    <property type="term" value="F:triacylglycerol lipase activity"/>
    <property type="evidence" value="ECO:0007669"/>
    <property type="project" value="TreeGrafter"/>
</dbReference>
<feature type="domain" description="Peptidase S33 tripeptidyl aminopeptidase-like C-terminal" evidence="2">
    <location>
        <begin position="217"/>
        <end position="291"/>
    </location>
</feature>
<dbReference type="Pfam" id="PF00561">
    <property type="entry name" value="Abhydrolase_1"/>
    <property type="match status" value="1"/>
</dbReference>
<dbReference type="AlphaFoldDB" id="A0AA87UQV4"/>
<dbReference type="InterPro" id="IPR000073">
    <property type="entry name" value="AB_hydrolase_1"/>
</dbReference>
<name>A0AA87UQV4_9MICO</name>
<dbReference type="InterPro" id="IPR029058">
    <property type="entry name" value="AB_hydrolase_fold"/>
</dbReference>
<evidence type="ECO:0000313" key="3">
    <source>
        <dbReference type="EMBL" id="GEK79426.1"/>
    </source>
</evidence>
<comment type="caution">
    <text evidence="3">The sequence shown here is derived from an EMBL/GenBank/DDBJ whole genome shotgun (WGS) entry which is preliminary data.</text>
</comment>
<proteinExistence type="predicted"/>
<evidence type="ECO:0000313" key="4">
    <source>
        <dbReference type="Proteomes" id="UP000321749"/>
    </source>
</evidence>
<evidence type="ECO:0000259" key="2">
    <source>
        <dbReference type="Pfam" id="PF08386"/>
    </source>
</evidence>
<dbReference type="EMBL" id="BJUU01000003">
    <property type="protein sequence ID" value="GEK79426.1"/>
    <property type="molecule type" value="Genomic_DNA"/>
</dbReference>
<protein>
    <recommendedName>
        <fullName evidence="5">Pimeloyl-ACP methyl ester carboxylesterase</fullName>
    </recommendedName>
</protein>
<dbReference type="PANTHER" id="PTHR43433:SF5">
    <property type="entry name" value="AB HYDROLASE-1 DOMAIN-CONTAINING PROTEIN"/>
    <property type="match status" value="1"/>
</dbReference>
<evidence type="ECO:0000259" key="1">
    <source>
        <dbReference type="Pfam" id="PF00561"/>
    </source>
</evidence>
<keyword evidence="4" id="KW-1185">Reference proteome</keyword>
<accession>A0AA87UQV4</accession>
<organism evidence="3 4">
    <name type="scientific">Agrococcus baldri</name>
    <dbReference type="NCBI Taxonomy" id="153730"/>
    <lineage>
        <taxon>Bacteria</taxon>
        <taxon>Bacillati</taxon>
        <taxon>Actinomycetota</taxon>
        <taxon>Actinomycetes</taxon>
        <taxon>Micrococcales</taxon>
        <taxon>Microbacteriaceae</taxon>
        <taxon>Agrococcus</taxon>
    </lineage>
</organism>